<name>A0A6N4QHU5_9LEPT</name>
<dbReference type="InterPro" id="IPR022385">
    <property type="entry name" value="Rhs_assc_core"/>
</dbReference>
<sequence>MVNLVMRKFSLSIVILSASFLLLFNFQFSNLLLLPMPVVNVDHGGNATFEIPLEIPDGTFDLAPELKLGYNSGSPNGLLGKGWSLSGIPFIKRDPSYGLNYSSGDEFYSSELGQLVSGNADRSTFYSKNESFFTFYPQGESGKGPLEFKAFDKEGVQYTFGGSGAQLFALNGGVRTWGISEIRDLNGETVRFEWISRKGQLYPDKITYAGGLRYIKFAYETRPDYTKEYTEKDLTEEDWRLKRVKFYSDNSHVHSYEFTYNVDPKTQESLLAKIEFEKDNLLSLATHRPLEFEYAPSHDGIDKKLISGSSQTLNSGFSAKADVENRTLQFAKQVIYAYLSMKASQPPKSQVKITKLFNKIRPSFLNKMPGGTGDSFNFDALKVDVNEYYPDTEFIARVPLGNKNRPACDLGFISCIWSALYPKTNPWVDGFCLDYAFFSHEYCLHGSPMPNKVTLPTDLDGDGISEYTRILGRADLNQAYLKTNDFKNNSTSASPTFPMKYNTYFDLADIDGDGRTDFLFEEDGVLYVSYSDGVSLGNPTRYSNVYLEPYSQNMTQTNNLKPRDYAVDINRDGRADFIHLDTNTAYVYLSQGRSFAPVKQFSLGGVMSILHETTETNPFIAHRLNQFSDIDGDGLPEHVQIVNINPPPEQGSLIAMRMRHKDEVNQAEARNNLLKDLIVNMVNQGADVVRFYPEYQAAAGSIIVIHIGIIYDIEGVFASVIHPNGRALYYDLLTRPGTATTAELKTLKEFIDQQYFEVVLSDLMGRQNNEVDHLISYLRNVDLSGASYSFFVTKFDLKTNTLSQKSYPLPKHIIGAIGKNWVVDVNRDGLPDLLTLTNQNSHTNPFDYGTQNAYELSSYVNVLFNHGDGFDVSDPKSTYINTVIKPDKFLEHQDPNSSKYFSFDVADVNEDSNLDIVIKEFDTQNFHIYQGNGNGNFSYQSAFSLPSSQIHKSSFEDRNYDGIADMYFQYGPELITQQIVSNSPAATGGILVRLTNNIDGAESKIQYDWKKNFSGAVVKTGANYSTSLPNFAPDLLVRSVSSQLAFGYPIEKQEYSYFNTRFKPGDLETNSDLSFEMIYESSYINGVLDTVETTKYSHNPNLTGMVVYQATADRNGNLLSEEENFYSTVQPHSKTRLVLLNSKINKTYWNSMLKDEVNSSYGYSSEYSYEPISITENWNGRTKQTNITYQSNASLNIKAQMVEKVITISGQLAEHSKWTYSGKDVISESKLTGNSQWYSKYYTYDSLGNVLSATDSIGRTIHYTYNDITRSKITSTTNALGQKSEMEYDPRTDQVLSKKDHNGNLVEYSYDEYGRKKKSVVNGDHLESIEYSMEGSNAIVKNISHTPEGDIWVKTTSNLKGKQIKKESSADNNQLLVEELVFDEKGREIERSKPHFQGFDSGKSYIFYYDTTEDSEERPKKVISATGEVTEITYELYSTSMVTKNGSEVIKTEEIVNDAWDRVIRRVTQGETLKYEFDYADRLTKITDPGNGITNITYNIAGKKTSYSDSNSGETKYLYNIAGELTEQIDQRGISIKYEYDGLGRMTKQLPANEKNIVFEFDTATSISSSNLIGNLSKVTDQSGITEYKYDHKGNVIAERRSIDDISVLFERTYDDFDRIKSVKYPDGTVIKNYYNLIGQKSLVTMDSHDGTSLNHTVVNYESPKLLDNLIQVDRKTGNGVVTQINYDQNRNRIQSYVTRLKDQTVEQSVKLAYDLRGNIQSITDLLNESRNQVFEYDHLSRITKANGKYGDEVYIYAKNGNLLKKGAFQYSYSNPNHIHATTSVNSPNTGTMNYVYDSVGNMTSRNGDQITYNALGKIVSIDTENGDRFEYDYEYSGNRIRKTLKNSGTTTYNFNNLYEIARIPGQGDKHTLYIYGHDNDLVSQYTRTDVILNQSVASTNSIWRESICAVTEVGCGQSLGSFVTYLLKVAGEKTNVYSEGYLLAGHKMLPWVVVFFLVLYLIHRGRENTSETNPTLTVPSSGFSPFNVNIVGNTHSILLRYTSGSILFIFSFTTTVGCFPLGGTESESGVPIWLLGATSVPVDTPSVGGGPINLGGNQGGGGTAESARIAGMFFFHPDHLGSITMITDGHGNALAGGERGGKSHISYKPYGEILRTDSYGPDIVKFKYTGQEEDKESGLSYYKARYYDPMVGRFLSNDGMTFPEKANGMNRQMYVDGNPLSKTDYTGNEVQESTAQTGYLMIWAFFKTNKQNKIGHFSTPGHNYSGDGNNDYLDGFFNKDKSKVFAALVASTLIFQAISKGLDDDASLEESWKHAIFFALVLAPLLRTIPKSPMDKVSQKHDDSASTSLLVFDGPGDDRRHSRGANEFVKDSFKAISRPSKLTAGDLLTFAIGVPLYSIYGNFRGMGYDLSRANKWKIGDAAAFMGRGGCLMMGPVCAPLADKNLKTAFFVRSGRYKMNMFKIKHTYF</sequence>
<dbReference type="SUPFAM" id="SSF69318">
    <property type="entry name" value="Integrin alpha N-terminal domain"/>
    <property type="match status" value="2"/>
</dbReference>
<protein>
    <recommendedName>
        <fullName evidence="6">Teneurin-like YD-shell domain-containing protein</fullName>
    </recommendedName>
</protein>
<keyword evidence="5" id="KW-0175">Coiled coil</keyword>
<dbReference type="NCBIfam" id="TIGR01643">
    <property type="entry name" value="YD_repeat_2x"/>
    <property type="match status" value="2"/>
</dbReference>
<evidence type="ECO:0000313" key="8">
    <source>
        <dbReference type="Proteomes" id="UP000297239"/>
    </source>
</evidence>
<gene>
    <name evidence="7" type="ORF">EHQ18_05985</name>
</gene>
<dbReference type="Gene3D" id="2.180.10.10">
    <property type="entry name" value="RHS repeat-associated core"/>
    <property type="match status" value="3"/>
</dbReference>
<evidence type="ECO:0000256" key="2">
    <source>
        <dbReference type="ARBA" id="ARBA00022525"/>
    </source>
</evidence>
<dbReference type="Pfam" id="PF03534">
    <property type="entry name" value="SpvB"/>
    <property type="match status" value="1"/>
</dbReference>
<dbReference type="InterPro" id="IPR056823">
    <property type="entry name" value="TEN-like_YD-shell"/>
</dbReference>
<comment type="caution">
    <text evidence="7">The sequence shown here is derived from an EMBL/GenBank/DDBJ whole genome shotgun (WGS) entry which is preliminary data.</text>
</comment>
<dbReference type="InterPro" id="IPR050708">
    <property type="entry name" value="T6SS_VgrG/RHS"/>
</dbReference>
<keyword evidence="8" id="KW-1185">Reference proteome</keyword>
<evidence type="ECO:0000313" key="7">
    <source>
        <dbReference type="EMBL" id="TGK73366.1"/>
    </source>
</evidence>
<dbReference type="GO" id="GO:0005737">
    <property type="term" value="C:cytoplasm"/>
    <property type="evidence" value="ECO:0007669"/>
    <property type="project" value="InterPro"/>
</dbReference>
<proteinExistence type="predicted"/>
<keyword evidence="2" id="KW-0964">Secreted</keyword>
<dbReference type="InterPro" id="IPR028994">
    <property type="entry name" value="Integrin_alpha_N"/>
</dbReference>
<dbReference type="PANTHER" id="PTHR32305:SF15">
    <property type="entry name" value="PROTEIN RHSA-RELATED"/>
    <property type="match status" value="1"/>
</dbReference>
<dbReference type="NCBIfam" id="TIGR03696">
    <property type="entry name" value="Rhs_assc_core"/>
    <property type="match status" value="1"/>
</dbReference>
<accession>A0A6N4QHU5</accession>
<dbReference type="Proteomes" id="UP000297239">
    <property type="component" value="Unassembled WGS sequence"/>
</dbReference>
<keyword evidence="4" id="KW-0843">Virulence</keyword>
<comment type="subcellular location">
    <subcellularLocation>
        <location evidence="1">Secreted</location>
    </subcellularLocation>
</comment>
<feature type="coiled-coil region" evidence="5">
    <location>
        <begin position="657"/>
        <end position="684"/>
    </location>
</feature>
<evidence type="ECO:0000259" key="6">
    <source>
        <dbReference type="Pfam" id="PF25023"/>
    </source>
</evidence>
<evidence type="ECO:0000256" key="3">
    <source>
        <dbReference type="ARBA" id="ARBA00022737"/>
    </source>
</evidence>
<evidence type="ECO:0000256" key="5">
    <source>
        <dbReference type="SAM" id="Coils"/>
    </source>
</evidence>
<organism evidence="7 8">
    <name type="scientific">Leptospira kanakyensis</name>
    <dbReference type="NCBI Taxonomy" id="2484968"/>
    <lineage>
        <taxon>Bacteria</taxon>
        <taxon>Pseudomonadati</taxon>
        <taxon>Spirochaetota</taxon>
        <taxon>Spirochaetia</taxon>
        <taxon>Leptospirales</taxon>
        <taxon>Leptospiraceae</taxon>
        <taxon>Leptospira</taxon>
    </lineage>
</organism>
<evidence type="ECO:0000256" key="1">
    <source>
        <dbReference type="ARBA" id="ARBA00004613"/>
    </source>
</evidence>
<dbReference type="GO" id="GO:0005576">
    <property type="term" value="C:extracellular region"/>
    <property type="evidence" value="ECO:0007669"/>
    <property type="project" value="UniProtKB-SubCell"/>
</dbReference>
<keyword evidence="3" id="KW-0677">Repeat</keyword>
<dbReference type="Pfam" id="PF25023">
    <property type="entry name" value="TEN_YD-shell"/>
    <property type="match status" value="2"/>
</dbReference>
<dbReference type="OrthoDB" id="311748at2"/>
<evidence type="ECO:0000256" key="4">
    <source>
        <dbReference type="ARBA" id="ARBA00023026"/>
    </source>
</evidence>
<dbReference type="EMBL" id="RQFF01000013">
    <property type="protein sequence ID" value="TGK73366.1"/>
    <property type="molecule type" value="Genomic_DNA"/>
</dbReference>
<dbReference type="InterPro" id="IPR006530">
    <property type="entry name" value="YD"/>
</dbReference>
<dbReference type="PANTHER" id="PTHR32305">
    <property type="match status" value="1"/>
</dbReference>
<reference evidence="7" key="1">
    <citation type="journal article" date="2019" name="PLoS Negl. Trop. Dis.">
        <title>Revisiting the worldwide diversity of Leptospira species in the environment.</title>
        <authorList>
            <person name="Vincent A.T."/>
            <person name="Schiettekatte O."/>
            <person name="Bourhy P."/>
            <person name="Veyrier F.J."/>
            <person name="Picardeau M."/>
        </authorList>
    </citation>
    <scope>NUCLEOTIDE SEQUENCE [LARGE SCALE GENOMIC DNA]</scope>
    <source>
        <strain evidence="7">201800293</strain>
    </source>
</reference>
<dbReference type="InterPro" id="IPR003284">
    <property type="entry name" value="Sal_SpvB"/>
</dbReference>
<feature type="domain" description="Teneurin-like YD-shell" evidence="6">
    <location>
        <begin position="2073"/>
        <end position="2161"/>
    </location>
</feature>
<feature type="domain" description="Teneurin-like YD-shell" evidence="6">
    <location>
        <begin position="1682"/>
        <end position="1883"/>
    </location>
</feature>